<dbReference type="Pfam" id="PF01844">
    <property type="entry name" value="HNH"/>
    <property type="match status" value="1"/>
</dbReference>
<evidence type="ECO:0000313" key="2">
    <source>
        <dbReference type="EMBL" id="QHG65897.1"/>
    </source>
</evidence>
<sequence length="273" mass="30612">MSVVIVENDTSQWEDETGAVYHFPKRYQAFLVPGTEVIYYKGRIKDKTFASVRLSSDPHYFGTARIGKVYADTGSGKGDLYALIENFAQFEGAVPSKIDGVYLETIPATRVKNYWRDGVRPISQADFNAILSHAKLEPSQAEADVPNVEGDPFTFESANEGSKSSYFGTRYERRKDLRMKAIAIHGLDCKGCGFDFEQAYGKHAKGFIHVHHVVPISEFGAEKDVDPETDLVTLCANCHAVVHRKRDMTLSIDQLRGMVRGRWVFEPFAQTDS</sequence>
<keyword evidence="2" id="KW-0540">Nuclease</keyword>
<dbReference type="InterPro" id="IPR002711">
    <property type="entry name" value="HNH"/>
</dbReference>
<dbReference type="GO" id="GO:0004519">
    <property type="term" value="F:endonuclease activity"/>
    <property type="evidence" value="ECO:0007669"/>
    <property type="project" value="UniProtKB-KW"/>
</dbReference>
<accession>A0A6I6Y2R0</accession>
<dbReference type="EMBL" id="CP026115">
    <property type="protein sequence ID" value="QHG65897.1"/>
    <property type="molecule type" value="Genomic_DNA"/>
</dbReference>
<keyword evidence="2" id="KW-0378">Hydrolase</keyword>
<dbReference type="InterPro" id="IPR003615">
    <property type="entry name" value="HNH_nuc"/>
</dbReference>
<dbReference type="Gene3D" id="1.10.30.50">
    <property type="match status" value="1"/>
</dbReference>
<evidence type="ECO:0000259" key="1">
    <source>
        <dbReference type="Pfam" id="PF01844"/>
    </source>
</evidence>
<dbReference type="GO" id="GO:0003676">
    <property type="term" value="F:nucleic acid binding"/>
    <property type="evidence" value="ECO:0007669"/>
    <property type="project" value="InterPro"/>
</dbReference>
<protein>
    <submittedName>
        <fullName evidence="2">Restriction endonuclease</fullName>
    </submittedName>
</protein>
<dbReference type="Proteomes" id="UP000464480">
    <property type="component" value="Chromosome"/>
</dbReference>
<reference evidence="2 3" key="1">
    <citation type="submission" date="2020-02" db="EMBL/GenBank/DDBJ databases">
        <title>Pseudomonas Putida W5 Complete Genome Assembly.</title>
        <authorList>
            <person name="Yuan Z.-C."/>
            <person name="Shaw G.A."/>
            <person name="Cusano A.D."/>
            <person name="Caddey B.J."/>
            <person name="Weselowski B.J."/>
        </authorList>
    </citation>
    <scope>NUCLEOTIDE SEQUENCE [LARGE SCALE GENOMIC DNA]</scope>
    <source>
        <strain evidence="2 3">W5</strain>
    </source>
</reference>
<name>A0A6I6Y2R0_PSEPU</name>
<dbReference type="GO" id="GO:0008270">
    <property type="term" value="F:zinc ion binding"/>
    <property type="evidence" value="ECO:0007669"/>
    <property type="project" value="InterPro"/>
</dbReference>
<gene>
    <name evidence="2" type="ORF">C2H86_16440</name>
</gene>
<organism evidence="2 3">
    <name type="scientific">Pseudomonas putida</name>
    <name type="common">Arthrobacter siderocapsulatus</name>
    <dbReference type="NCBI Taxonomy" id="303"/>
    <lineage>
        <taxon>Bacteria</taxon>
        <taxon>Pseudomonadati</taxon>
        <taxon>Pseudomonadota</taxon>
        <taxon>Gammaproteobacteria</taxon>
        <taxon>Pseudomonadales</taxon>
        <taxon>Pseudomonadaceae</taxon>
        <taxon>Pseudomonas</taxon>
    </lineage>
</organism>
<feature type="domain" description="HNH" evidence="1">
    <location>
        <begin position="189"/>
        <end position="244"/>
    </location>
</feature>
<dbReference type="AlphaFoldDB" id="A0A6I6Y2R0"/>
<dbReference type="RefSeq" id="WP_159411206.1">
    <property type="nucleotide sequence ID" value="NZ_CP026115.2"/>
</dbReference>
<dbReference type="CDD" id="cd00085">
    <property type="entry name" value="HNHc"/>
    <property type="match status" value="1"/>
</dbReference>
<keyword evidence="2" id="KW-0255">Endonuclease</keyword>
<evidence type="ECO:0000313" key="3">
    <source>
        <dbReference type="Proteomes" id="UP000464480"/>
    </source>
</evidence>
<proteinExistence type="predicted"/>